<evidence type="ECO:0000256" key="1">
    <source>
        <dbReference type="ARBA" id="ARBA00022603"/>
    </source>
</evidence>
<dbReference type="InterPro" id="IPR036388">
    <property type="entry name" value="WH-like_DNA-bd_sf"/>
</dbReference>
<comment type="caution">
    <text evidence="8">The sequence shown here is derived from an EMBL/GenBank/DDBJ whole genome shotgun (WGS) entry which is preliminary data.</text>
</comment>
<dbReference type="GO" id="GO:0008171">
    <property type="term" value="F:O-methyltransferase activity"/>
    <property type="evidence" value="ECO:0007669"/>
    <property type="project" value="InterPro"/>
</dbReference>
<evidence type="ECO:0000256" key="2">
    <source>
        <dbReference type="ARBA" id="ARBA00022679"/>
    </source>
</evidence>
<feature type="domain" description="O-methyltransferase C-terminal" evidence="6">
    <location>
        <begin position="227"/>
        <end position="393"/>
    </location>
</feature>
<dbReference type="Gene3D" id="1.10.10.10">
    <property type="entry name" value="Winged helix-like DNA-binding domain superfamily/Winged helix DNA-binding domain"/>
    <property type="match status" value="1"/>
</dbReference>
<feature type="region of interest" description="Disordered" evidence="5">
    <location>
        <begin position="459"/>
        <end position="560"/>
    </location>
</feature>
<gene>
    <name evidence="8" type="ORF">BCR34DRAFT_224308</name>
</gene>
<comment type="similarity">
    <text evidence="4">Belongs to the asaB hydroxylase/desaturase family.</text>
</comment>
<dbReference type="Pfam" id="PF08100">
    <property type="entry name" value="Dimerisation"/>
    <property type="match status" value="1"/>
</dbReference>
<dbReference type="GO" id="GO:0016491">
    <property type="term" value="F:oxidoreductase activity"/>
    <property type="evidence" value="ECO:0007669"/>
    <property type="project" value="InterPro"/>
</dbReference>
<keyword evidence="9" id="KW-1185">Reference proteome</keyword>
<reference evidence="8 9" key="1">
    <citation type="submission" date="2016-07" db="EMBL/GenBank/DDBJ databases">
        <title>Pervasive Adenine N6-methylation of Active Genes in Fungi.</title>
        <authorList>
            <consortium name="DOE Joint Genome Institute"/>
            <person name="Mondo S.J."/>
            <person name="Dannebaum R.O."/>
            <person name="Kuo R.C."/>
            <person name="Labutti K."/>
            <person name="Haridas S."/>
            <person name="Kuo A."/>
            <person name="Salamov A."/>
            <person name="Ahrendt S.R."/>
            <person name="Lipzen A."/>
            <person name="Sullivan W."/>
            <person name="Andreopoulos W.B."/>
            <person name="Clum A."/>
            <person name="Lindquist E."/>
            <person name="Daum C."/>
            <person name="Ramamoorthy G.K."/>
            <person name="Gryganskyi A."/>
            <person name="Culley D."/>
            <person name="Magnuson J.K."/>
            <person name="James T.Y."/>
            <person name="O'Malley M.A."/>
            <person name="Stajich J.E."/>
            <person name="Spatafora J.W."/>
            <person name="Visel A."/>
            <person name="Grigoriev I.V."/>
        </authorList>
    </citation>
    <scope>NUCLEOTIDE SEQUENCE [LARGE SCALE GENOMIC DNA]</scope>
    <source>
        <strain evidence="8 9">CBS 115471</strain>
    </source>
</reference>
<dbReference type="SUPFAM" id="SSF46785">
    <property type="entry name" value="Winged helix' DNA-binding domain"/>
    <property type="match status" value="1"/>
</dbReference>
<dbReference type="PANTHER" id="PTHR43712">
    <property type="entry name" value="PUTATIVE (AFU_ORTHOLOGUE AFUA_4G14580)-RELATED"/>
    <property type="match status" value="1"/>
</dbReference>
<keyword evidence="3" id="KW-0949">S-adenosyl-L-methionine</keyword>
<dbReference type="PANTHER" id="PTHR43712:SF2">
    <property type="entry name" value="O-METHYLTRANSFERASE CICE"/>
    <property type="match status" value="1"/>
</dbReference>
<dbReference type="EMBL" id="MCFA01000031">
    <property type="protein sequence ID" value="ORY14663.1"/>
    <property type="molecule type" value="Genomic_DNA"/>
</dbReference>
<sequence length="935" mass="104595">MGSGSSTMENILETFVASLESEVARLHENKESLHNALHDPDRLPDAKISKLATVALDRLKELQLLLEPGHTVLADHFFGYTDTKCLVAAVELNISDSLKSGPQTLESLAESCNARADRLGQILRTLTNNGVFAYDPFTKIYSNNHVSTSLQSDHWTQWRSWANTYGNEFYDMARGIPASVRADSTRTPSQINYDTDDSMFKYFAERGWIEKFHKTLSAGATAQAPGIMEDYPWEEVADATVFDIGGGAGGLIASLLGKYKAMTGAIFDLPGVIAQAKESFHGPKGLYVEFKDRIPEENLIAGDFFVEVPSSEVYVMKWVLHDWDDEKAASVLKNVRKAVKKTDRSRLVILESVLQDGRSGRISRYADLNMMVAVGGKERDEEEWKSLAEASGWELKKIYSLRNAWPSAIEFVPNWEYVEAKKDKQNVNVKAEEAVTNEAGPAPENIAKHVEQKEEILPDTTPAPEAQVKQPTKSAVLTTEPKSEATAPGMPPLEKTITEDSSAPIFTPPESTEGDSNLEESGKSQSSVAKEAVEEPIADTPTLSNAAEEPGKEEQVPNDAVLTEKRTEQKLVDHPPAKEFFMEASTRESLATEQASPVPQTTEEAVEPLKNHVPEAPDHITASMRFLEPWDSSRGTPYIRINPCPGYDRMNFNWQDYSVPITNARPNMNDFDLDFHGFTYTNDEISPALIDALRKNEPDTIRSLYYPHIIELAKKLTGGKRVIIFDHTQRKRRLDLEDTKNDDGKEQPATMVHCDQTPESAIRRLSENLHLWEDVKTVLKGRVRMINIWRPLTSPVQDWPLATMDYHTTKPDAMHACNLLKETFERRGQTATFTHSEGQKWYYLDQQKSSEVTAIKIWDNADGVSKFCAHAAFNDVTAPPDATPRESVEVRCLVLDEPEGGGLRNVRAASRWNANHLGDFISRSKRVQIVNIATY</sequence>
<evidence type="ECO:0000256" key="4">
    <source>
        <dbReference type="ARBA" id="ARBA00023604"/>
    </source>
</evidence>
<dbReference type="GO" id="GO:0046983">
    <property type="term" value="F:protein dimerization activity"/>
    <property type="evidence" value="ECO:0007669"/>
    <property type="project" value="InterPro"/>
</dbReference>
<organism evidence="8 9">
    <name type="scientific">Clohesyomyces aquaticus</name>
    <dbReference type="NCBI Taxonomy" id="1231657"/>
    <lineage>
        <taxon>Eukaryota</taxon>
        <taxon>Fungi</taxon>
        <taxon>Dikarya</taxon>
        <taxon>Ascomycota</taxon>
        <taxon>Pezizomycotina</taxon>
        <taxon>Dothideomycetes</taxon>
        <taxon>Pleosporomycetidae</taxon>
        <taxon>Pleosporales</taxon>
        <taxon>Lindgomycetaceae</taxon>
        <taxon>Clohesyomyces</taxon>
    </lineage>
</organism>
<evidence type="ECO:0000313" key="8">
    <source>
        <dbReference type="EMBL" id="ORY14663.1"/>
    </source>
</evidence>
<dbReference type="InterPro" id="IPR001077">
    <property type="entry name" value="COMT_C"/>
</dbReference>
<feature type="domain" description="O-methyltransferase dimerisation" evidence="7">
    <location>
        <begin position="75"/>
        <end position="150"/>
    </location>
</feature>
<dbReference type="Proteomes" id="UP000193144">
    <property type="component" value="Unassembled WGS sequence"/>
</dbReference>
<dbReference type="OrthoDB" id="1606438at2759"/>
<protein>
    <submittedName>
        <fullName evidence="8">O-methyltransferase-domain-containing protein</fullName>
    </submittedName>
</protein>
<dbReference type="SUPFAM" id="SSF53335">
    <property type="entry name" value="S-adenosyl-L-methionine-dependent methyltransferases"/>
    <property type="match status" value="1"/>
</dbReference>
<accession>A0A1Y1ZWL5</accession>
<evidence type="ECO:0000256" key="3">
    <source>
        <dbReference type="ARBA" id="ARBA00022691"/>
    </source>
</evidence>
<dbReference type="Pfam" id="PF00891">
    <property type="entry name" value="Methyltransf_2"/>
    <property type="match status" value="1"/>
</dbReference>
<proteinExistence type="inferred from homology"/>
<dbReference type="InterPro" id="IPR029063">
    <property type="entry name" value="SAM-dependent_MTases_sf"/>
</dbReference>
<keyword evidence="1 8" id="KW-0489">Methyltransferase</keyword>
<evidence type="ECO:0000259" key="7">
    <source>
        <dbReference type="Pfam" id="PF08100"/>
    </source>
</evidence>
<dbReference type="InterPro" id="IPR012967">
    <property type="entry name" value="COMT_dimerisation"/>
</dbReference>
<dbReference type="InterPro" id="IPR036390">
    <property type="entry name" value="WH_DNA-bd_sf"/>
</dbReference>
<dbReference type="NCBIfam" id="NF041278">
    <property type="entry name" value="CmcJ_NvfI_EfuI"/>
    <property type="match status" value="1"/>
</dbReference>
<dbReference type="InterPro" id="IPR044053">
    <property type="entry name" value="AsaB-like"/>
</dbReference>
<name>A0A1Y1ZWL5_9PLEO</name>
<dbReference type="InterPro" id="IPR016461">
    <property type="entry name" value="COMT-like"/>
</dbReference>
<dbReference type="Gene3D" id="3.40.50.150">
    <property type="entry name" value="Vaccinia Virus protein VP39"/>
    <property type="match status" value="1"/>
</dbReference>
<evidence type="ECO:0000313" key="9">
    <source>
        <dbReference type="Proteomes" id="UP000193144"/>
    </source>
</evidence>
<evidence type="ECO:0000259" key="6">
    <source>
        <dbReference type="Pfam" id="PF00891"/>
    </source>
</evidence>
<dbReference type="AlphaFoldDB" id="A0A1Y1ZWL5"/>
<keyword evidence="2 8" id="KW-0808">Transferase</keyword>
<evidence type="ECO:0000256" key="5">
    <source>
        <dbReference type="SAM" id="MobiDB-lite"/>
    </source>
</evidence>
<dbReference type="GO" id="GO:0032259">
    <property type="term" value="P:methylation"/>
    <property type="evidence" value="ECO:0007669"/>
    <property type="project" value="UniProtKB-KW"/>
</dbReference>
<dbReference type="PROSITE" id="PS51683">
    <property type="entry name" value="SAM_OMT_II"/>
    <property type="match status" value="1"/>
</dbReference>